<feature type="compositionally biased region" description="Acidic residues" evidence="1">
    <location>
        <begin position="42"/>
        <end position="66"/>
    </location>
</feature>
<dbReference type="STRING" id="1225127.SAMN05661030_1822"/>
<protein>
    <submittedName>
        <fullName evidence="2">Uncharacterized protein</fullName>
    </submittedName>
</protein>
<evidence type="ECO:0000256" key="1">
    <source>
        <dbReference type="SAM" id="MobiDB-lite"/>
    </source>
</evidence>
<keyword evidence="3" id="KW-1185">Reference proteome</keyword>
<dbReference type="AlphaFoldDB" id="A0A1I1N484"/>
<evidence type="ECO:0000313" key="3">
    <source>
        <dbReference type="Proteomes" id="UP000199022"/>
    </source>
</evidence>
<proteinExistence type="predicted"/>
<dbReference type="Proteomes" id="UP000199022">
    <property type="component" value="Unassembled WGS sequence"/>
</dbReference>
<reference evidence="3" key="1">
    <citation type="submission" date="2016-10" db="EMBL/GenBank/DDBJ databases">
        <authorList>
            <person name="Varghese N."/>
            <person name="Submissions S."/>
        </authorList>
    </citation>
    <scope>NUCLEOTIDE SEQUENCE [LARGE SCALE GENOMIC DNA]</scope>
    <source>
        <strain evidence="3">DSM 45962</strain>
    </source>
</reference>
<sequence length="74" mass="8395">MWTATGAPGPRLLRQLDGVLLDEDDELEVDGLLDDEEELDELSLLDEEEEVDSFDDDDADVEEDFLPESRLSVR</sequence>
<gene>
    <name evidence="2" type="ORF">SAMN05661030_1822</name>
</gene>
<feature type="region of interest" description="Disordered" evidence="1">
    <location>
        <begin position="42"/>
        <end position="74"/>
    </location>
</feature>
<accession>A0A1I1N484</accession>
<name>A0A1I1N484_9ACTN</name>
<dbReference type="EMBL" id="FOMD01000002">
    <property type="protein sequence ID" value="SFC88610.1"/>
    <property type="molecule type" value="Genomic_DNA"/>
</dbReference>
<organism evidence="2 3">
    <name type="scientific">Klenkia taihuensis</name>
    <dbReference type="NCBI Taxonomy" id="1225127"/>
    <lineage>
        <taxon>Bacteria</taxon>
        <taxon>Bacillati</taxon>
        <taxon>Actinomycetota</taxon>
        <taxon>Actinomycetes</taxon>
        <taxon>Geodermatophilales</taxon>
        <taxon>Geodermatophilaceae</taxon>
        <taxon>Klenkia</taxon>
    </lineage>
</organism>
<evidence type="ECO:0000313" key="2">
    <source>
        <dbReference type="EMBL" id="SFC88610.1"/>
    </source>
</evidence>